<feature type="domain" description="Xylose isomerase-like TIM barrel" evidence="1">
    <location>
        <begin position="63"/>
        <end position="293"/>
    </location>
</feature>
<comment type="caution">
    <text evidence="2">The sequence shown here is derived from an EMBL/GenBank/DDBJ whole genome shotgun (WGS) entry which is preliminary data.</text>
</comment>
<dbReference type="Pfam" id="PF01261">
    <property type="entry name" value="AP_endonuc_2"/>
    <property type="match status" value="1"/>
</dbReference>
<gene>
    <name evidence="2" type="ORF">NU887_08440</name>
</gene>
<dbReference type="InterPro" id="IPR019546">
    <property type="entry name" value="TAT_signal_bac_arc"/>
</dbReference>
<dbReference type="Gene3D" id="3.20.20.150">
    <property type="entry name" value="Divalent-metal-dependent TIM barrel enzymes"/>
    <property type="match status" value="1"/>
</dbReference>
<dbReference type="Pfam" id="PF10518">
    <property type="entry name" value="TAT_signal"/>
    <property type="match status" value="1"/>
</dbReference>
<dbReference type="InterPro" id="IPR006311">
    <property type="entry name" value="TAT_signal"/>
</dbReference>
<organism evidence="2 3">
    <name type="scientific">Aquiflexum gelatinilyticum</name>
    <dbReference type="NCBI Taxonomy" id="2961943"/>
    <lineage>
        <taxon>Bacteria</taxon>
        <taxon>Pseudomonadati</taxon>
        <taxon>Bacteroidota</taxon>
        <taxon>Cytophagia</taxon>
        <taxon>Cytophagales</taxon>
        <taxon>Cyclobacteriaceae</taxon>
        <taxon>Aquiflexum</taxon>
    </lineage>
</organism>
<dbReference type="PROSITE" id="PS51318">
    <property type="entry name" value="TAT"/>
    <property type="match status" value="1"/>
</dbReference>
<name>A0A9X2SYA0_9BACT</name>
<dbReference type="SUPFAM" id="SSF51658">
    <property type="entry name" value="Xylose isomerase-like"/>
    <property type="match status" value="1"/>
</dbReference>
<reference evidence="2" key="1">
    <citation type="submission" date="2022-08" db="EMBL/GenBank/DDBJ databases">
        <authorList>
            <person name="Zhang D."/>
        </authorList>
    </citation>
    <scope>NUCLEOTIDE SEQUENCE</scope>
    <source>
        <strain evidence="2">XJ19-11</strain>
    </source>
</reference>
<accession>A0A9X2SYA0</accession>
<protein>
    <submittedName>
        <fullName evidence="2">TIM barrel protein</fullName>
    </submittedName>
</protein>
<dbReference type="AlphaFoldDB" id="A0A9X2SYA0"/>
<evidence type="ECO:0000313" key="3">
    <source>
        <dbReference type="Proteomes" id="UP001142175"/>
    </source>
</evidence>
<evidence type="ECO:0000313" key="2">
    <source>
        <dbReference type="EMBL" id="MCR9015062.1"/>
    </source>
</evidence>
<dbReference type="NCBIfam" id="TIGR01409">
    <property type="entry name" value="TAT_signal_seq"/>
    <property type="match status" value="1"/>
</dbReference>
<dbReference type="InterPro" id="IPR036237">
    <property type="entry name" value="Xyl_isomerase-like_sf"/>
</dbReference>
<dbReference type="RefSeq" id="WP_258422924.1">
    <property type="nucleotide sequence ID" value="NZ_JANSUY010000004.1"/>
</dbReference>
<dbReference type="PANTHER" id="PTHR12110">
    <property type="entry name" value="HYDROXYPYRUVATE ISOMERASE"/>
    <property type="match status" value="1"/>
</dbReference>
<keyword evidence="3" id="KW-1185">Reference proteome</keyword>
<dbReference type="InterPro" id="IPR050312">
    <property type="entry name" value="IolE/XylAMocC-like"/>
</dbReference>
<dbReference type="EMBL" id="JANSUY010000004">
    <property type="protein sequence ID" value="MCR9015062.1"/>
    <property type="molecule type" value="Genomic_DNA"/>
</dbReference>
<dbReference type="InterPro" id="IPR013022">
    <property type="entry name" value="Xyl_isomerase-like_TIM-brl"/>
</dbReference>
<sequence>MKDRRNFLKTTGVAAAALTFGLPQFAFSMKNEDPLFKISLAEWSVNRLLFAGKMDHLDFALLSKKHGIDAVEYVNQFFMDKAKDMNYLREMKTRADGEGVTSVLIMCDREGMLGAATSEERKQTVENHKKWVEAAKFLGCHSIRVNAYTAVPWSEDPKAEKQAIDVCSSGLRQLCEFADDFDINVVIENHGGFSSNGKWLAEMIKQTAHKRAGTLPDFGNFRIHADDKRVVSYDSYRGVDELMPKATGVSLKPTVWDDRGNESALDYNRMMKIVLSHGYHGYVGIEHGEKDREWESIVDIRNTLTELRNLMTG</sequence>
<dbReference type="Proteomes" id="UP001142175">
    <property type="component" value="Unassembled WGS sequence"/>
</dbReference>
<dbReference type="PANTHER" id="PTHR12110:SF53">
    <property type="entry name" value="BLR5974 PROTEIN"/>
    <property type="match status" value="1"/>
</dbReference>
<proteinExistence type="predicted"/>
<evidence type="ECO:0000259" key="1">
    <source>
        <dbReference type="Pfam" id="PF01261"/>
    </source>
</evidence>